<evidence type="ECO:0000259" key="5">
    <source>
        <dbReference type="PROSITE" id="PS50923"/>
    </source>
</evidence>
<keyword evidence="2" id="KW-0768">Sushi</keyword>
<feature type="transmembrane region" description="Helical" evidence="4">
    <location>
        <begin position="191"/>
        <end position="214"/>
    </location>
</feature>
<feature type="region of interest" description="Disordered" evidence="3">
    <location>
        <begin position="253"/>
        <end position="365"/>
    </location>
</feature>
<keyword evidence="4" id="KW-0812">Transmembrane</keyword>
<feature type="compositionally biased region" description="Low complexity" evidence="3">
    <location>
        <begin position="272"/>
        <end position="293"/>
    </location>
</feature>
<dbReference type="InterPro" id="IPR042866">
    <property type="entry name" value="SUSD6"/>
</dbReference>
<dbReference type="PANTHER" id="PTHR46839:SF1">
    <property type="entry name" value="SUSHI DOMAIN-CONTAINING 6"/>
    <property type="match status" value="1"/>
</dbReference>
<organism evidence="6 7">
    <name type="scientific">Alosa alosa</name>
    <name type="common">allis shad</name>
    <dbReference type="NCBI Taxonomy" id="278164"/>
    <lineage>
        <taxon>Eukaryota</taxon>
        <taxon>Metazoa</taxon>
        <taxon>Chordata</taxon>
        <taxon>Craniata</taxon>
        <taxon>Vertebrata</taxon>
        <taxon>Euteleostomi</taxon>
        <taxon>Actinopterygii</taxon>
        <taxon>Neopterygii</taxon>
        <taxon>Teleostei</taxon>
        <taxon>Clupei</taxon>
        <taxon>Clupeiformes</taxon>
        <taxon>Clupeoidei</taxon>
        <taxon>Clupeidae</taxon>
        <taxon>Alosa</taxon>
    </lineage>
</organism>
<proteinExistence type="predicted"/>
<feature type="compositionally biased region" description="Basic and acidic residues" evidence="3">
    <location>
        <begin position="331"/>
        <end position="343"/>
    </location>
</feature>
<dbReference type="EMBL" id="JADWDJ010000019">
    <property type="protein sequence ID" value="KAG5265380.1"/>
    <property type="molecule type" value="Genomic_DNA"/>
</dbReference>
<keyword evidence="4" id="KW-0472">Membrane</keyword>
<keyword evidence="4" id="KW-1133">Transmembrane helix</keyword>
<evidence type="ECO:0000313" key="7">
    <source>
        <dbReference type="Proteomes" id="UP000823561"/>
    </source>
</evidence>
<dbReference type="Gene3D" id="2.10.70.10">
    <property type="entry name" value="Complement Module, domain 1"/>
    <property type="match status" value="1"/>
</dbReference>
<dbReference type="Pfam" id="PF00084">
    <property type="entry name" value="Sushi"/>
    <property type="match status" value="1"/>
</dbReference>
<dbReference type="InterPro" id="IPR035976">
    <property type="entry name" value="Sushi/SCR/CCP_sf"/>
</dbReference>
<gene>
    <name evidence="6" type="ORF">AALO_G00241770</name>
</gene>
<feature type="compositionally biased region" description="Low complexity" evidence="3">
    <location>
        <begin position="310"/>
        <end position="330"/>
    </location>
</feature>
<evidence type="ECO:0000256" key="1">
    <source>
        <dbReference type="ARBA" id="ARBA00023157"/>
    </source>
</evidence>
<evidence type="ECO:0000313" key="6">
    <source>
        <dbReference type="EMBL" id="KAG5265380.1"/>
    </source>
</evidence>
<feature type="domain" description="Sushi" evidence="5">
    <location>
        <begin position="126"/>
        <end position="176"/>
    </location>
</feature>
<name>A0AAV6FRP1_9TELE</name>
<dbReference type="PROSITE" id="PS50923">
    <property type="entry name" value="SUSHI"/>
    <property type="match status" value="1"/>
</dbReference>
<comment type="caution">
    <text evidence="6">The sequence shown here is derived from an EMBL/GenBank/DDBJ whole genome shotgun (WGS) entry which is preliminary data.</text>
</comment>
<dbReference type="PANTHER" id="PTHR46839">
    <property type="entry name" value="SUSHI DOMAIN-CONTAINING PROTEIN 6"/>
    <property type="match status" value="1"/>
</dbReference>
<dbReference type="SUPFAM" id="SSF57535">
    <property type="entry name" value="Complement control module/SCR domain"/>
    <property type="match status" value="1"/>
</dbReference>
<evidence type="ECO:0000256" key="3">
    <source>
        <dbReference type="SAM" id="MobiDB-lite"/>
    </source>
</evidence>
<dbReference type="SMART" id="SM00032">
    <property type="entry name" value="CCP"/>
    <property type="match status" value="1"/>
</dbReference>
<evidence type="ECO:0000256" key="2">
    <source>
        <dbReference type="PROSITE-ProRule" id="PRU00302"/>
    </source>
</evidence>
<evidence type="ECO:0000256" key="4">
    <source>
        <dbReference type="SAM" id="Phobius"/>
    </source>
</evidence>
<dbReference type="AlphaFoldDB" id="A0AAV6FRP1"/>
<reference evidence="6" key="1">
    <citation type="submission" date="2020-10" db="EMBL/GenBank/DDBJ databases">
        <title>Chromosome-scale genome assembly of the Allis shad, Alosa alosa.</title>
        <authorList>
            <person name="Margot Z."/>
            <person name="Christophe K."/>
            <person name="Cabau C."/>
            <person name="Louis A."/>
            <person name="Berthelot C."/>
            <person name="Parey E."/>
            <person name="Roest Crollius H."/>
            <person name="Montfort J."/>
            <person name="Robinson-Rechavi M."/>
            <person name="Bucao C."/>
            <person name="Bouchez O."/>
            <person name="Gislard M."/>
            <person name="Lluch J."/>
            <person name="Milhes M."/>
            <person name="Lampietro C."/>
            <person name="Lopez Roques C."/>
            <person name="Donnadieu C."/>
            <person name="Braasch I."/>
            <person name="Desvignes T."/>
            <person name="Postlethwait J."/>
            <person name="Bobe J."/>
            <person name="Guiguen Y."/>
        </authorList>
    </citation>
    <scope>NUCLEOTIDE SEQUENCE</scope>
    <source>
        <strain evidence="6">M-15738</strain>
        <tissue evidence="6">Blood</tissue>
    </source>
</reference>
<dbReference type="GO" id="GO:0006974">
    <property type="term" value="P:DNA damage response"/>
    <property type="evidence" value="ECO:0007669"/>
    <property type="project" value="TreeGrafter"/>
</dbReference>
<sequence length="365" mass="39148">MGTEPILWKAYRICTTAASKDLIYIGYRYFLHWSIMLLLQTRLVYDGGDGEEEEVGAWQLAVDESFQGLVRSEKMSHGAMVRESTGYLGSPSAAVLSLPLLLLLSSVSTTHASVCRHPVEPENGGYSCHPSPCRTLSEGTVIEFFCDEGYVMKGDYRYLTCTSGEWNTLTQVRCLPSQEKEPEPVFGMNTVSLVTTTASSVALVLLLVVLFVLLQPKLKSFHHTRRDEEVGGQPVSIMVDGVQVALPSYEEAVAGSGSMGSSLTAPPPPADQGAHGPSAAPQQQQAEPLAPGQHAELAMVHRVPSPSSPPSSSSSSSSLAMLGATAATGLHRGERPSSTHSEPHSLLLEPSELDFTDDIPLLKEA</sequence>
<protein>
    <recommendedName>
        <fullName evidence="5">Sushi domain-containing protein</fullName>
    </recommendedName>
</protein>
<dbReference type="CDD" id="cd00033">
    <property type="entry name" value="CCP"/>
    <property type="match status" value="1"/>
</dbReference>
<comment type="caution">
    <text evidence="2">Lacks conserved residue(s) required for the propagation of feature annotation.</text>
</comment>
<dbReference type="Proteomes" id="UP000823561">
    <property type="component" value="Chromosome 19"/>
</dbReference>
<dbReference type="InterPro" id="IPR000436">
    <property type="entry name" value="Sushi_SCR_CCP_dom"/>
</dbReference>
<keyword evidence="7" id="KW-1185">Reference proteome</keyword>
<accession>A0AAV6FRP1</accession>
<keyword evidence="1" id="KW-1015">Disulfide bond</keyword>